<organism evidence="1 2">
    <name type="scientific">Rhizobium ruizarguesonis</name>
    <dbReference type="NCBI Taxonomy" id="2081791"/>
    <lineage>
        <taxon>Bacteria</taxon>
        <taxon>Pseudomonadati</taxon>
        <taxon>Pseudomonadota</taxon>
        <taxon>Alphaproteobacteria</taxon>
        <taxon>Hyphomicrobiales</taxon>
        <taxon>Rhizobiaceae</taxon>
        <taxon>Rhizobium/Agrobacterium group</taxon>
        <taxon>Rhizobium</taxon>
    </lineage>
</organism>
<reference evidence="1 2" key="1">
    <citation type="submission" date="2019-12" db="EMBL/GenBank/DDBJ databases">
        <title>Rhizobium genotypes associated with high levels of biological nitrogen fixation by grain legumes in a temperate-maritime cropping system.</title>
        <authorList>
            <person name="Maluk M."/>
            <person name="Francesc Ferrando Molina F."/>
            <person name="Lopez Del Egido L."/>
            <person name="Lafos M."/>
            <person name="Langarica-Fuentes A."/>
            <person name="Gebre Yohannes G."/>
            <person name="Young M.W."/>
            <person name="Martin P."/>
            <person name="Gantlett R."/>
            <person name="Kenicer G."/>
            <person name="Hawes C."/>
            <person name="Begg G.S."/>
            <person name="Quilliam R.S."/>
            <person name="Squire G.R."/>
            <person name="Poole P.S."/>
            <person name="Young P.W."/>
            <person name="Iannetta P.M."/>
            <person name="James E.K."/>
        </authorList>
    </citation>
    <scope>NUCLEOTIDE SEQUENCE [LARGE SCALE GENOMIC DNA]</scope>
    <source>
        <strain evidence="1 2">JHI985</strain>
    </source>
</reference>
<dbReference type="AlphaFoldDB" id="A0AAE4YTP1"/>
<evidence type="ECO:0000313" key="1">
    <source>
        <dbReference type="EMBL" id="NEI50509.1"/>
    </source>
</evidence>
<gene>
    <name evidence="1" type="ORF">GR217_22760</name>
</gene>
<dbReference type="Proteomes" id="UP000661163">
    <property type="component" value="Unassembled WGS sequence"/>
</dbReference>
<dbReference type="RefSeq" id="WP_164566380.1">
    <property type="nucleotide sequence ID" value="NZ_WUFC01000020.1"/>
</dbReference>
<proteinExistence type="predicted"/>
<dbReference type="EMBL" id="WUFC01000020">
    <property type="protein sequence ID" value="NEI50509.1"/>
    <property type="molecule type" value="Genomic_DNA"/>
</dbReference>
<name>A0AAE4YTP1_9HYPH</name>
<comment type="caution">
    <text evidence="1">The sequence shown here is derived from an EMBL/GenBank/DDBJ whole genome shotgun (WGS) entry which is preliminary data.</text>
</comment>
<sequence length="112" mass="12512">MTENVVSFEEKRLERLDGTVFGSTAEECKIAAIGSQIEFAKRELETVQGYIDLVYAGTITIAMNDCGEPPPQQPFAHLGNVLSNYEQVLFDRIAELEYEQEMLSSPADDQGY</sequence>
<protein>
    <submittedName>
        <fullName evidence="1">Uncharacterized protein</fullName>
    </submittedName>
</protein>
<evidence type="ECO:0000313" key="2">
    <source>
        <dbReference type="Proteomes" id="UP000661163"/>
    </source>
</evidence>
<accession>A0AAE4YTP1</accession>